<proteinExistence type="predicted"/>
<sequence length="57" mass="6066">MFLSLDAFEDARKKPTGLTESVENNPVEQSESGAGSSLTEEGTGGNVPARLQTLNRK</sequence>
<organism evidence="2 3">
    <name type="scientific">Rhodopirellula baltica SWK14</name>
    <dbReference type="NCBI Taxonomy" id="993516"/>
    <lineage>
        <taxon>Bacteria</taxon>
        <taxon>Pseudomonadati</taxon>
        <taxon>Planctomycetota</taxon>
        <taxon>Planctomycetia</taxon>
        <taxon>Pirellulales</taxon>
        <taxon>Pirellulaceae</taxon>
        <taxon>Rhodopirellula</taxon>
    </lineage>
</organism>
<comment type="caution">
    <text evidence="2">The sequence shown here is derived from an EMBL/GenBank/DDBJ whole genome shotgun (WGS) entry which is preliminary data.</text>
</comment>
<feature type="compositionally biased region" description="Polar residues" evidence="1">
    <location>
        <begin position="18"/>
        <end position="40"/>
    </location>
</feature>
<gene>
    <name evidence="2" type="ORF">RBSWK_05827</name>
</gene>
<dbReference type="PATRIC" id="fig|993516.3.peg.6246"/>
<evidence type="ECO:0000313" key="2">
    <source>
        <dbReference type="EMBL" id="ELP30229.1"/>
    </source>
</evidence>
<dbReference type="Proteomes" id="UP000010959">
    <property type="component" value="Unassembled WGS sequence"/>
</dbReference>
<reference evidence="2 3" key="1">
    <citation type="journal article" date="2013" name="Mar. Genomics">
        <title>Expression of sulfatases in Rhodopirellula baltica and the diversity of sulfatases in the genus Rhodopirellula.</title>
        <authorList>
            <person name="Wegner C.E."/>
            <person name="Richter-Heitmann T."/>
            <person name="Klindworth A."/>
            <person name="Klockow C."/>
            <person name="Richter M."/>
            <person name="Achstetter T."/>
            <person name="Glockner F.O."/>
            <person name="Harder J."/>
        </authorList>
    </citation>
    <scope>NUCLEOTIDE SEQUENCE [LARGE SCALE GENOMIC DNA]</scope>
    <source>
        <strain evidence="2 3">SWK14</strain>
    </source>
</reference>
<evidence type="ECO:0000256" key="1">
    <source>
        <dbReference type="SAM" id="MobiDB-lite"/>
    </source>
</evidence>
<name>L7C7P6_RHOBT</name>
<feature type="region of interest" description="Disordered" evidence="1">
    <location>
        <begin position="1"/>
        <end position="57"/>
    </location>
</feature>
<dbReference type="EMBL" id="AMWG01000163">
    <property type="protein sequence ID" value="ELP30229.1"/>
    <property type="molecule type" value="Genomic_DNA"/>
</dbReference>
<evidence type="ECO:0000313" key="3">
    <source>
        <dbReference type="Proteomes" id="UP000010959"/>
    </source>
</evidence>
<accession>L7C7P6</accession>
<dbReference type="AlphaFoldDB" id="L7C7P6"/>
<protein>
    <submittedName>
        <fullName evidence="2">Uncharacterized protein</fullName>
    </submittedName>
</protein>